<dbReference type="PRINTS" id="PR00120">
    <property type="entry name" value="HATPASE"/>
</dbReference>
<evidence type="ECO:0000256" key="10">
    <source>
        <dbReference type="ARBA" id="ARBA00022741"/>
    </source>
</evidence>
<evidence type="ECO:0000256" key="5">
    <source>
        <dbReference type="ARBA" id="ARBA00022475"/>
    </source>
</evidence>
<feature type="region of interest" description="Disordered" evidence="18">
    <location>
        <begin position="1"/>
        <end position="31"/>
    </location>
</feature>
<evidence type="ECO:0000256" key="1">
    <source>
        <dbReference type="ARBA" id="ARBA00004651"/>
    </source>
</evidence>
<dbReference type="InterPro" id="IPR023298">
    <property type="entry name" value="ATPase_P-typ_TM_dom_sf"/>
</dbReference>
<dbReference type="Gene3D" id="3.40.50.1000">
    <property type="entry name" value="HAD superfamily/HAD-like"/>
    <property type="match status" value="1"/>
</dbReference>
<evidence type="ECO:0000313" key="22">
    <source>
        <dbReference type="Proteomes" id="UP000324105"/>
    </source>
</evidence>
<gene>
    <name evidence="21" type="ORF">FKX92_11385</name>
</gene>
<organism evidence="21 22">
    <name type="scientific">Streptococcus sanguinis</name>
    <dbReference type="NCBI Taxonomy" id="1305"/>
    <lineage>
        <taxon>Bacteria</taxon>
        <taxon>Bacillati</taxon>
        <taxon>Bacillota</taxon>
        <taxon>Bacilli</taxon>
        <taxon>Lactobacillales</taxon>
        <taxon>Streptococcaceae</taxon>
        <taxon>Streptococcus</taxon>
    </lineage>
</organism>
<keyword evidence="8 19" id="KW-0812">Transmembrane</keyword>
<keyword evidence="15" id="KW-0406">Ion transport</keyword>
<evidence type="ECO:0000256" key="17">
    <source>
        <dbReference type="ARBA" id="ARBA00048694"/>
    </source>
</evidence>
<dbReference type="GO" id="GO:0005886">
    <property type="term" value="C:plasma membrane"/>
    <property type="evidence" value="ECO:0007669"/>
    <property type="project" value="UniProtKB-SubCell"/>
</dbReference>
<feature type="transmembrane region" description="Helical" evidence="19">
    <location>
        <begin position="815"/>
        <end position="837"/>
    </location>
</feature>
<dbReference type="Gene3D" id="1.20.1110.10">
    <property type="entry name" value="Calcium-transporting ATPase, transmembrane domain"/>
    <property type="match status" value="1"/>
</dbReference>
<evidence type="ECO:0000256" key="2">
    <source>
        <dbReference type="ARBA" id="ARBA00005675"/>
    </source>
</evidence>
<comment type="subcellular location">
    <subcellularLocation>
        <location evidence="1">Cell membrane</location>
        <topology evidence="1">Multi-pass membrane protein</topology>
    </subcellularLocation>
</comment>
<dbReference type="NCBIfam" id="TIGR01494">
    <property type="entry name" value="ATPase_P-type"/>
    <property type="match status" value="3"/>
</dbReference>
<dbReference type="PROSITE" id="PS00154">
    <property type="entry name" value="ATPASE_E1_E2"/>
    <property type="match status" value="1"/>
</dbReference>
<dbReference type="InterPro" id="IPR004014">
    <property type="entry name" value="ATPase_P-typ_cation-transptr_N"/>
</dbReference>
<keyword evidence="5" id="KW-1003">Cell membrane</keyword>
<dbReference type="FunFam" id="3.40.1110.10:FF:000053">
    <property type="entry name" value="Cation-transporting ATPase, E1-E2 family"/>
    <property type="match status" value="1"/>
</dbReference>
<dbReference type="Pfam" id="PF00690">
    <property type="entry name" value="Cation_ATPase_N"/>
    <property type="match status" value="1"/>
</dbReference>
<dbReference type="InterPro" id="IPR023299">
    <property type="entry name" value="ATPase_P-typ_cyto_dom_N"/>
</dbReference>
<dbReference type="Pfam" id="PF00689">
    <property type="entry name" value="Cation_ATPase_C"/>
    <property type="match status" value="1"/>
</dbReference>
<evidence type="ECO:0000256" key="11">
    <source>
        <dbReference type="ARBA" id="ARBA00022837"/>
    </source>
</evidence>
<dbReference type="InterPro" id="IPR006068">
    <property type="entry name" value="ATPase_P-typ_cation-transptr_C"/>
</dbReference>
<dbReference type="GO" id="GO:0016887">
    <property type="term" value="F:ATP hydrolysis activity"/>
    <property type="evidence" value="ECO:0007669"/>
    <property type="project" value="InterPro"/>
</dbReference>
<dbReference type="InterPro" id="IPR044492">
    <property type="entry name" value="P_typ_ATPase_HD_dom"/>
</dbReference>
<dbReference type="InterPro" id="IPR008250">
    <property type="entry name" value="ATPase_P-typ_transduc_dom_A_sf"/>
</dbReference>
<feature type="transmembrane region" description="Helical" evidence="19">
    <location>
        <begin position="738"/>
        <end position="757"/>
    </location>
</feature>
<feature type="transmembrane region" description="Helical" evidence="19">
    <location>
        <begin position="110"/>
        <end position="129"/>
    </location>
</feature>
<feature type="transmembrane region" description="Helical" evidence="19">
    <location>
        <begin position="857"/>
        <end position="877"/>
    </location>
</feature>
<dbReference type="SFLD" id="SFLDF00027">
    <property type="entry name" value="p-type_atpase"/>
    <property type="match status" value="1"/>
</dbReference>
<feature type="transmembrane region" description="Helical" evidence="19">
    <location>
        <begin position="86"/>
        <end position="104"/>
    </location>
</feature>
<dbReference type="GO" id="GO:0005524">
    <property type="term" value="F:ATP binding"/>
    <property type="evidence" value="ECO:0007669"/>
    <property type="project" value="UniProtKB-KW"/>
</dbReference>
<dbReference type="FunFam" id="3.40.50.1000:FF:000028">
    <property type="entry name" value="Calcium-transporting P-type ATPase, putative"/>
    <property type="match status" value="1"/>
</dbReference>
<keyword evidence="10" id="KW-0547">Nucleotide-binding</keyword>
<feature type="domain" description="Cation-transporting P-type ATPase N-terminal" evidence="20">
    <location>
        <begin position="33"/>
        <end position="106"/>
    </location>
</feature>
<dbReference type="InterPro" id="IPR001757">
    <property type="entry name" value="P_typ_ATPase"/>
</dbReference>
<dbReference type="PRINTS" id="PR00119">
    <property type="entry name" value="CATATPASE"/>
</dbReference>
<dbReference type="AlphaFoldDB" id="A0A5A7ZCE6"/>
<keyword evidence="7" id="KW-0109">Calcium transport</keyword>
<evidence type="ECO:0000256" key="7">
    <source>
        <dbReference type="ARBA" id="ARBA00022568"/>
    </source>
</evidence>
<evidence type="ECO:0000259" key="20">
    <source>
        <dbReference type="SMART" id="SM00831"/>
    </source>
</evidence>
<evidence type="ECO:0000256" key="14">
    <source>
        <dbReference type="ARBA" id="ARBA00022989"/>
    </source>
</evidence>
<dbReference type="SUPFAM" id="SSF81665">
    <property type="entry name" value="Calcium ATPase, transmembrane domain M"/>
    <property type="match status" value="1"/>
</dbReference>
<dbReference type="Proteomes" id="UP000324105">
    <property type="component" value="Unassembled WGS sequence"/>
</dbReference>
<reference evidence="21 22" key="1">
    <citation type="submission" date="2019-06" db="EMBL/GenBank/DDBJ databases">
        <title>Genome sequence and analysis of a MDR-Streptococcus sanguis isolated from throat swab of children with scarlet fever from Hangzhou,China.</title>
        <authorList>
            <person name="Huang Y."/>
            <person name="Xie L."/>
            <person name="Liu W."/>
        </authorList>
    </citation>
    <scope>NUCLEOTIDE SEQUENCE [LARGE SCALE GENOMIC DNA]</scope>
    <source>
        <strain evidence="21 22">S28</strain>
    </source>
</reference>
<feature type="transmembrane region" description="Helical" evidence="19">
    <location>
        <begin position="277"/>
        <end position="297"/>
    </location>
</feature>
<keyword evidence="13" id="KW-1278">Translocase</keyword>
<keyword evidence="12" id="KW-0067">ATP-binding</keyword>
<dbReference type="GO" id="GO:0140352">
    <property type="term" value="P:export from cell"/>
    <property type="evidence" value="ECO:0007669"/>
    <property type="project" value="UniProtKB-ARBA"/>
</dbReference>
<dbReference type="GO" id="GO:0005388">
    <property type="term" value="F:P-type calcium transporter activity"/>
    <property type="evidence" value="ECO:0007669"/>
    <property type="project" value="UniProtKB-EC"/>
</dbReference>
<feature type="transmembrane region" description="Helical" evidence="19">
    <location>
        <begin position="309"/>
        <end position="336"/>
    </location>
</feature>
<evidence type="ECO:0000256" key="3">
    <source>
        <dbReference type="ARBA" id="ARBA00012790"/>
    </source>
</evidence>
<accession>A0A5A7ZCE6</accession>
<evidence type="ECO:0000256" key="18">
    <source>
        <dbReference type="SAM" id="MobiDB-lite"/>
    </source>
</evidence>
<evidence type="ECO:0000256" key="19">
    <source>
        <dbReference type="SAM" id="Phobius"/>
    </source>
</evidence>
<keyword evidence="16 19" id="KW-0472">Membrane</keyword>
<sequence length="922" mass="99963">MRLEMMSPSGQKTSEIKEAKRRNTLSKEQKRQAFYTQSPEEIFKTLDASEQGLSSQEAAKRLADYGRNELDEGEKKSLLMKFLEQFKDLMIIILLVAAVLSVVTSGGEDIADALIILAVVIINAIFGVYQEGKAEEAIAALKSMSSPAARVLRDGHVTEVDSKDLVPGDIVRLEAGDVVPADMRLLEANSLKIEEAALTGESVPVEKDLTVEVAADAGIGDRLNMAFQNSNVTYGRGVGLVVNTGMYTEVGHIAGMLQDADETDTPLKQNLNSLSKVLTYAILVIAAVTFVVGVFIQGKNPLDELMTSVALAVAAIPEGLPAIVTIVLALGTQVLAKRNSIVRKLPAVETLGSTEIIASDKTGTLTMNKMTVEKVFYDGVLNEAGQDIELGLELPLVRSVVLANDTKIDQEGKLIGDPTETAFIQYALDKGYDVKVFLEKYPRVAELPFDSDRKLMSTVHPLPDGKFLVAVKGAPDQLLKRCVARDKAGDVAAIDDATSQLIKSNNSEMAHQALRVLAGAYKIIDSIPENLISEELENNLIFTGLIGMIDPERAEAAEAVRVAKEAGIRPIMITGDHQDTAEAIAKRLGIIDKNDSEDHVLTGAELNELSDEEFEKVVGQYSVYARVSPEHKVRIVKAWQNQGKVVAMTGDGVNDAPALKTADIGIGMGITGTEVSKGASDIILADDNFATIIVAVEEGRKIFSNIQKTIQYLLSANIAEVLTIFFATLFGWDVLQPVHLLWINLVTDTFPAIALGVEPAEPGAMNHKPRGRKSSFFSGGVMNSIIYQGILQAMLVLSVYGYAISNPVHLGNQTAIHADALTMAFATLGLIQLFHAYNVKSVYQSIFTVGPFKSKTFNWSILVSFILLISTIVIDPLEKIFHVTKLDLSQWTVVLIGSFAMIVIVEIVKFIQRKLGMDKNAI</sequence>
<dbReference type="SUPFAM" id="SSF81660">
    <property type="entry name" value="Metal cation-transporting ATPase, ATP-binding domain N"/>
    <property type="match status" value="1"/>
</dbReference>
<feature type="transmembrane region" description="Helical" evidence="19">
    <location>
        <begin position="777"/>
        <end position="803"/>
    </location>
</feature>
<dbReference type="SMART" id="SM00831">
    <property type="entry name" value="Cation_ATPase_N"/>
    <property type="match status" value="1"/>
</dbReference>
<evidence type="ECO:0000256" key="13">
    <source>
        <dbReference type="ARBA" id="ARBA00022967"/>
    </source>
</evidence>
<dbReference type="Gene3D" id="3.40.1110.10">
    <property type="entry name" value="Calcium-transporting ATPase, cytoplasmic domain N"/>
    <property type="match status" value="1"/>
</dbReference>
<feature type="transmembrane region" description="Helical" evidence="19">
    <location>
        <begin position="710"/>
        <end position="732"/>
    </location>
</feature>
<evidence type="ECO:0000256" key="6">
    <source>
        <dbReference type="ARBA" id="ARBA00022553"/>
    </source>
</evidence>
<dbReference type="SFLD" id="SFLDS00003">
    <property type="entry name" value="Haloacid_Dehalogenase"/>
    <property type="match status" value="1"/>
</dbReference>
<dbReference type="FunFam" id="2.70.150.10:FF:000016">
    <property type="entry name" value="Calcium-transporting P-type ATPase putative"/>
    <property type="match status" value="1"/>
</dbReference>
<proteinExistence type="inferred from homology"/>
<comment type="catalytic activity">
    <reaction evidence="17">
        <text>Ca(2+)(in) + ATP + H2O = Ca(2+)(out) + ADP + phosphate + H(+)</text>
        <dbReference type="Rhea" id="RHEA:18105"/>
        <dbReference type="ChEBI" id="CHEBI:15377"/>
        <dbReference type="ChEBI" id="CHEBI:15378"/>
        <dbReference type="ChEBI" id="CHEBI:29108"/>
        <dbReference type="ChEBI" id="CHEBI:30616"/>
        <dbReference type="ChEBI" id="CHEBI:43474"/>
        <dbReference type="ChEBI" id="CHEBI:456216"/>
        <dbReference type="EC" id="7.2.2.10"/>
    </reaction>
</comment>
<dbReference type="InterPro" id="IPR023214">
    <property type="entry name" value="HAD_sf"/>
</dbReference>
<dbReference type="SUPFAM" id="SSF56784">
    <property type="entry name" value="HAD-like"/>
    <property type="match status" value="1"/>
</dbReference>
<evidence type="ECO:0000256" key="4">
    <source>
        <dbReference type="ARBA" id="ARBA00022448"/>
    </source>
</evidence>
<keyword evidence="6" id="KW-0597">Phosphoprotein</keyword>
<dbReference type="Pfam" id="PF00122">
    <property type="entry name" value="E1-E2_ATPase"/>
    <property type="match status" value="1"/>
</dbReference>
<dbReference type="InterPro" id="IPR036412">
    <property type="entry name" value="HAD-like_sf"/>
</dbReference>
<keyword evidence="4" id="KW-0813">Transport</keyword>
<name>A0A5A7ZCE6_STRSA</name>
<evidence type="ECO:0000256" key="16">
    <source>
        <dbReference type="ARBA" id="ARBA00023136"/>
    </source>
</evidence>
<evidence type="ECO:0000256" key="8">
    <source>
        <dbReference type="ARBA" id="ARBA00022692"/>
    </source>
</evidence>
<keyword evidence="14 19" id="KW-1133">Transmembrane helix</keyword>
<dbReference type="EMBL" id="VIBR01000006">
    <property type="protein sequence ID" value="KAA0114277.1"/>
    <property type="molecule type" value="Genomic_DNA"/>
</dbReference>
<dbReference type="PANTHER" id="PTHR42861">
    <property type="entry name" value="CALCIUM-TRANSPORTING ATPASE"/>
    <property type="match status" value="1"/>
</dbReference>
<evidence type="ECO:0000256" key="9">
    <source>
        <dbReference type="ARBA" id="ARBA00022723"/>
    </source>
</evidence>
<dbReference type="GO" id="GO:0046872">
    <property type="term" value="F:metal ion binding"/>
    <property type="evidence" value="ECO:0007669"/>
    <property type="project" value="UniProtKB-KW"/>
</dbReference>
<dbReference type="EC" id="7.2.2.10" evidence="3"/>
<protein>
    <recommendedName>
        <fullName evidence="3">P-type Ca(2+) transporter</fullName>
        <ecNumber evidence="3">7.2.2.10</ecNumber>
    </recommendedName>
</protein>
<comment type="similarity">
    <text evidence="2">Belongs to the cation transport ATPase (P-type) (TC 3.A.3) family. Type IIA subfamily.</text>
</comment>
<dbReference type="SUPFAM" id="SSF81653">
    <property type="entry name" value="Calcium ATPase, transduction domain A"/>
    <property type="match status" value="1"/>
</dbReference>
<dbReference type="Pfam" id="PF13246">
    <property type="entry name" value="Cation_ATPase"/>
    <property type="match status" value="1"/>
</dbReference>
<evidence type="ECO:0000256" key="15">
    <source>
        <dbReference type="ARBA" id="ARBA00023065"/>
    </source>
</evidence>
<dbReference type="InterPro" id="IPR059000">
    <property type="entry name" value="ATPase_P-type_domA"/>
</dbReference>
<dbReference type="Gene3D" id="2.70.150.10">
    <property type="entry name" value="Calcium-transporting ATPase, cytoplasmic transduction domain A"/>
    <property type="match status" value="1"/>
</dbReference>
<evidence type="ECO:0000256" key="12">
    <source>
        <dbReference type="ARBA" id="ARBA00022840"/>
    </source>
</evidence>
<keyword evidence="11" id="KW-0106">Calcium</keyword>
<keyword evidence="9" id="KW-0479">Metal-binding</keyword>
<evidence type="ECO:0000313" key="21">
    <source>
        <dbReference type="EMBL" id="KAA0114277.1"/>
    </source>
</evidence>
<comment type="caution">
    <text evidence="21">The sequence shown here is derived from an EMBL/GenBank/DDBJ whole genome shotgun (WGS) entry which is preliminary data.</text>
</comment>
<feature type="transmembrane region" description="Helical" evidence="19">
    <location>
        <begin position="889"/>
        <end position="911"/>
    </location>
</feature>
<dbReference type="SFLD" id="SFLDG00002">
    <property type="entry name" value="C1.7:_P-type_atpase_like"/>
    <property type="match status" value="1"/>
</dbReference>
<dbReference type="InterPro" id="IPR018303">
    <property type="entry name" value="ATPase_P-typ_P_site"/>
</dbReference>